<dbReference type="eggNOG" id="KOG2546">
    <property type="taxonomic scope" value="Eukaryota"/>
</dbReference>
<proteinExistence type="predicted"/>
<dbReference type="Gramene" id="ERN04574">
    <property type="protein sequence ID" value="ERN04574"/>
    <property type="gene ID" value="AMTR_s00075p00066800"/>
</dbReference>
<name>W1PA50_AMBTC</name>
<dbReference type="PANTHER" id="PTHR31094">
    <property type="entry name" value="RIKEN CDNA 2310061I04 GENE"/>
    <property type="match status" value="1"/>
</dbReference>
<gene>
    <name evidence="1" type="ORF">AMTR_s00075p00066800</name>
</gene>
<dbReference type="AlphaFoldDB" id="W1PA50"/>
<dbReference type="Pfam" id="PF10184">
    <property type="entry name" value="DUF2358"/>
    <property type="match status" value="1"/>
</dbReference>
<dbReference type="SUPFAM" id="SSF54427">
    <property type="entry name" value="NTF2-like"/>
    <property type="match status" value="1"/>
</dbReference>
<protein>
    <submittedName>
        <fullName evidence="1">Uncharacterized protein</fullName>
    </submittedName>
</protein>
<evidence type="ECO:0000313" key="1">
    <source>
        <dbReference type="EMBL" id="ERN04574.1"/>
    </source>
</evidence>
<dbReference type="HOGENOM" id="CLU_878100_0_0_1"/>
<dbReference type="EMBL" id="KI394195">
    <property type="protein sequence ID" value="ERN04574.1"/>
    <property type="molecule type" value="Genomic_DNA"/>
</dbReference>
<dbReference type="PANTHER" id="PTHR31094:SF2">
    <property type="entry name" value="RIKEN CDNA 2310061I04 GENE"/>
    <property type="match status" value="1"/>
</dbReference>
<reference evidence="2" key="1">
    <citation type="journal article" date="2013" name="Science">
        <title>The Amborella genome and the evolution of flowering plants.</title>
        <authorList>
            <consortium name="Amborella Genome Project"/>
        </authorList>
    </citation>
    <scope>NUCLEOTIDE SEQUENCE [LARGE SCALE GENOMIC DNA]</scope>
</reference>
<dbReference type="Proteomes" id="UP000017836">
    <property type="component" value="Unassembled WGS sequence"/>
</dbReference>
<dbReference type="InterPro" id="IPR018790">
    <property type="entry name" value="DUF2358"/>
</dbReference>
<evidence type="ECO:0000313" key="2">
    <source>
        <dbReference type="Proteomes" id="UP000017836"/>
    </source>
</evidence>
<accession>W1PA50</accession>
<sequence>MALLCSPPEMASSFAICPKTSSCRRSKRESKSRNGVNIRVSLGPDCRRLGSSWELMERERVDAVQRELGMGILGEVFVSQLNLLSSVQYEPPSSKQKEGGDNSKQDYYVNLGYAIRTLREDLPEIFYREPSFNIYRDDIVFKDRLNTFGGIDNYKLIFRALRFYGRIFFKALWIDLHTVWQPVESTIMIRWTVHGIPRVPWESQGRFDGTSEYKLDKDGKIYEHRVDNFALNSPPKFRVLGVEELIQALGCPSTPKPTYFEIIPVSFTTYMSYFMWFTWVSKARLPVDLEKRKAILSLCKVTQSKAANRKMVQPGVK</sequence>
<keyword evidence="2" id="KW-1185">Reference proteome</keyword>
<dbReference type="InterPro" id="IPR032710">
    <property type="entry name" value="NTF2-like_dom_sf"/>
</dbReference>
<organism evidence="1 2">
    <name type="scientific">Amborella trichopoda</name>
    <dbReference type="NCBI Taxonomy" id="13333"/>
    <lineage>
        <taxon>Eukaryota</taxon>
        <taxon>Viridiplantae</taxon>
        <taxon>Streptophyta</taxon>
        <taxon>Embryophyta</taxon>
        <taxon>Tracheophyta</taxon>
        <taxon>Spermatophyta</taxon>
        <taxon>Magnoliopsida</taxon>
        <taxon>Amborellales</taxon>
        <taxon>Amborellaceae</taxon>
        <taxon>Amborella</taxon>
    </lineage>
</organism>